<evidence type="ECO:0000313" key="3">
    <source>
        <dbReference type="Proteomes" id="UP000245754"/>
    </source>
</evidence>
<comment type="caution">
    <text evidence="2">The sequence shown here is derived from an EMBL/GenBank/DDBJ whole genome shotgun (WGS) entry which is preliminary data.</text>
</comment>
<dbReference type="Proteomes" id="UP000245754">
    <property type="component" value="Unassembled WGS sequence"/>
</dbReference>
<dbReference type="AlphaFoldDB" id="A0A316EYN0"/>
<accession>A0A316EYN0</accession>
<evidence type="ECO:0000259" key="1">
    <source>
        <dbReference type="Pfam" id="PF23544"/>
    </source>
</evidence>
<gene>
    <name evidence="2" type="ORF">C7419_1011650</name>
</gene>
<evidence type="ECO:0000313" key="2">
    <source>
        <dbReference type="EMBL" id="PWK37764.1"/>
    </source>
</evidence>
<dbReference type="InterPro" id="IPR056362">
    <property type="entry name" value="AtuA-like_ferredoxin_dom"/>
</dbReference>
<organism evidence="2 3">
    <name type="scientific">Cupriavidus plantarum</name>
    <dbReference type="NCBI Taxonomy" id="942865"/>
    <lineage>
        <taxon>Bacteria</taxon>
        <taxon>Pseudomonadati</taxon>
        <taxon>Pseudomonadota</taxon>
        <taxon>Betaproteobacteria</taxon>
        <taxon>Burkholderiales</taxon>
        <taxon>Burkholderiaceae</taxon>
        <taxon>Cupriavidus</taxon>
    </lineage>
</organism>
<name>A0A316EYN0_9BURK</name>
<feature type="domain" description="AtuA-like ferredoxin-fold" evidence="1">
    <location>
        <begin position="3"/>
        <end position="101"/>
    </location>
</feature>
<dbReference type="PANTHER" id="PTHR47708">
    <property type="match status" value="1"/>
</dbReference>
<keyword evidence="3" id="KW-1185">Reference proteome</keyword>
<sequence length="121" mass="12781">MRVPLRRVAHTRSGDKGDTSNTAVIAYAPEFYPHIQAQLTAAAFKAHYGTLITGDVTRHDVDGLQVLNFVAEGALGGGVSRSLAIDNYGKALASAVLRFEVEIPDALAPLLRGPDAPVADN</sequence>
<proteinExistence type="predicted"/>
<reference evidence="2 3" key="1">
    <citation type="submission" date="2018-05" db="EMBL/GenBank/DDBJ databases">
        <title>Genomic Encyclopedia of Type Strains, Phase IV (KMG-V): Genome sequencing to study the core and pangenomes of soil and plant-associated prokaryotes.</title>
        <authorList>
            <person name="Whitman W."/>
        </authorList>
    </citation>
    <scope>NUCLEOTIDE SEQUENCE [LARGE SCALE GENOMIC DNA]</scope>
    <source>
        <strain evidence="2 3">SLV-132</strain>
    </source>
</reference>
<dbReference type="Pfam" id="PF23544">
    <property type="entry name" value="AtuA_ferredoxin"/>
    <property type="match status" value="1"/>
</dbReference>
<dbReference type="RefSeq" id="WP_109581442.1">
    <property type="nucleotide sequence ID" value="NZ_QGGT01000001.1"/>
</dbReference>
<protein>
    <recommendedName>
        <fullName evidence="1">AtuA-like ferredoxin-fold domain-containing protein</fullName>
    </recommendedName>
</protein>
<dbReference type="PANTHER" id="PTHR47708:SF2">
    <property type="entry name" value="SI:CH73-132F6.5"/>
    <property type="match status" value="1"/>
</dbReference>
<dbReference type="EMBL" id="QGGT01000001">
    <property type="protein sequence ID" value="PWK37764.1"/>
    <property type="molecule type" value="Genomic_DNA"/>
</dbReference>